<dbReference type="AlphaFoldDB" id="A0A9N8DPJ4"/>
<keyword evidence="3" id="KW-1185">Reference proteome</keyword>
<accession>A0A9N8DPJ4</accession>
<feature type="region of interest" description="Disordered" evidence="1">
    <location>
        <begin position="1"/>
        <end position="46"/>
    </location>
</feature>
<dbReference type="Proteomes" id="UP001153069">
    <property type="component" value="Unassembled WGS sequence"/>
</dbReference>
<name>A0A9N8DPJ4_9STRA</name>
<comment type="caution">
    <text evidence="2">The sequence shown here is derived from an EMBL/GenBank/DDBJ whole genome shotgun (WGS) entry which is preliminary data.</text>
</comment>
<sequence>MDQGNRGGQKRAREETDNAQGPEESKLSDTFLRNVAPRRGVSAPTAVTGWAAEEQGQTANNPMADNFAAGARASLPTDAGSESTQRALQDTLSGTASVGSAGAEASAWNQGTANFFFNAGQLHPQQPGFDVSSLLQPQSQRILASALAARGLSSSSSGAASANNVSHTFRGQHVASGSHGVNALQQQSTSSNQNPDILSILQLASRNQQTSDSAQTADVNTLIQLATARAQLNSSLLANQALVNPLQSALLNASATSNAWGANGLDAILLQRAVSARQLGPAAAPPAAPMSRSVLDANQLQQHNPLASLNLFALTNPPLGIFNLSAGGMQEMMMPPTVEAPHASASSPSLTAQQQQSTLGASAEVPPSMAAASSGVPSVSSTSFASSAAASSGVPAVASLPGATAAIGQQQEQELGPPAPSDSESILLYTSNDDTKISPYQCLARQQLEFFVVGQDDLEAGAQGRNRPIVLGQVGIRCRWCAKIPHRQKQRASTYFPAKLAGVYQTAQNITNSHLCQLCHCIPVSIRRDLQLLQSKKSGTGGGRRYWTESAEACGVYEIETGGLRLRRDEG</sequence>
<feature type="compositionally biased region" description="Low complexity" evidence="1">
    <location>
        <begin position="365"/>
        <end position="377"/>
    </location>
</feature>
<feature type="compositionally biased region" description="Polar residues" evidence="1">
    <location>
        <begin position="344"/>
        <end position="360"/>
    </location>
</feature>
<evidence type="ECO:0000313" key="2">
    <source>
        <dbReference type="EMBL" id="CAB9506777.1"/>
    </source>
</evidence>
<feature type="region of interest" description="Disordered" evidence="1">
    <location>
        <begin position="339"/>
        <end position="377"/>
    </location>
</feature>
<gene>
    <name evidence="2" type="ORF">SEMRO_278_G106620.1</name>
</gene>
<reference evidence="2" key="1">
    <citation type="submission" date="2020-06" db="EMBL/GenBank/DDBJ databases">
        <authorList>
            <consortium name="Plant Systems Biology data submission"/>
        </authorList>
    </citation>
    <scope>NUCLEOTIDE SEQUENCE</scope>
    <source>
        <strain evidence="2">D6</strain>
    </source>
</reference>
<protein>
    <submittedName>
        <fullName evidence="2">Uncharacterized protein</fullName>
    </submittedName>
</protein>
<evidence type="ECO:0000313" key="3">
    <source>
        <dbReference type="Proteomes" id="UP001153069"/>
    </source>
</evidence>
<evidence type="ECO:0000256" key="1">
    <source>
        <dbReference type="SAM" id="MobiDB-lite"/>
    </source>
</evidence>
<dbReference type="EMBL" id="CAICTM010000277">
    <property type="protein sequence ID" value="CAB9506777.1"/>
    <property type="molecule type" value="Genomic_DNA"/>
</dbReference>
<organism evidence="2 3">
    <name type="scientific">Seminavis robusta</name>
    <dbReference type="NCBI Taxonomy" id="568900"/>
    <lineage>
        <taxon>Eukaryota</taxon>
        <taxon>Sar</taxon>
        <taxon>Stramenopiles</taxon>
        <taxon>Ochrophyta</taxon>
        <taxon>Bacillariophyta</taxon>
        <taxon>Bacillariophyceae</taxon>
        <taxon>Bacillariophycidae</taxon>
        <taxon>Naviculales</taxon>
        <taxon>Naviculaceae</taxon>
        <taxon>Seminavis</taxon>
    </lineage>
</organism>
<proteinExistence type="predicted"/>